<dbReference type="SUPFAM" id="SSF53756">
    <property type="entry name" value="UDP-Glycosyltransferase/glycogen phosphorylase"/>
    <property type="match status" value="1"/>
</dbReference>
<sequence>MPTAGPLRVLLACHAGSGVGLGHLSRVLVAARAMRRHLQAEVALLVQADPIAHAGLAAFEHRFIAPGDDLLQAIDSARADVLVLDLQAQRLPALLPQALRRWRAAGRLAVGIDALLPLRAELDLVLMPTFHFVPPAGLPEGAPILHGWDCYLIDDSGPAPAWRPGSRALVLTGGSDATQLGQHWPALLDQQLPADAELHWVTGPYARSPALPMQPRLTWRQHLAPSGLDALMRDCQFAATVYGVSFYELLALGVPTVVFSPYGSKDDAELAGIAALDIALVAHDEYEATHLLAALMQDPARAAALSRNAARQLHTPGGERLARAIQDLLH</sequence>
<evidence type="ECO:0008006" key="3">
    <source>
        <dbReference type="Google" id="ProtNLM"/>
    </source>
</evidence>
<proteinExistence type="predicted"/>
<reference evidence="1 2" key="1">
    <citation type="submission" date="2024-08" db="EMBL/GenBank/DDBJ databases">
        <authorList>
            <person name="Lu H."/>
        </authorList>
    </citation>
    <scope>NUCLEOTIDE SEQUENCE [LARGE SCALE GENOMIC DNA]</scope>
    <source>
        <strain evidence="1 2">LYH14W</strain>
    </source>
</reference>
<organism evidence="1 2">
    <name type="scientific">Pelomonas parva</name>
    <dbReference type="NCBI Taxonomy" id="3299032"/>
    <lineage>
        <taxon>Bacteria</taxon>
        <taxon>Pseudomonadati</taxon>
        <taxon>Pseudomonadota</taxon>
        <taxon>Betaproteobacteria</taxon>
        <taxon>Burkholderiales</taxon>
        <taxon>Sphaerotilaceae</taxon>
        <taxon>Roseateles</taxon>
    </lineage>
</organism>
<accession>A0ABW7EXW0</accession>
<protein>
    <recommendedName>
        <fullName evidence="3">Glycosyl transferase family 28 C-terminal domain-containing protein</fullName>
    </recommendedName>
</protein>
<keyword evidence="2" id="KW-1185">Reference proteome</keyword>
<name>A0ABW7EXW0_9BURK</name>
<dbReference type="RefSeq" id="WP_394475211.1">
    <property type="nucleotide sequence ID" value="NZ_JBIGHV010000001.1"/>
</dbReference>
<gene>
    <name evidence="1" type="ORF">ACG00Y_00055</name>
</gene>
<comment type="caution">
    <text evidence="1">The sequence shown here is derived from an EMBL/GenBank/DDBJ whole genome shotgun (WGS) entry which is preliminary data.</text>
</comment>
<dbReference type="Proteomes" id="UP001606210">
    <property type="component" value="Unassembled WGS sequence"/>
</dbReference>
<evidence type="ECO:0000313" key="1">
    <source>
        <dbReference type="EMBL" id="MFG6428280.1"/>
    </source>
</evidence>
<dbReference type="EMBL" id="JBIGHV010000001">
    <property type="protein sequence ID" value="MFG6428280.1"/>
    <property type="molecule type" value="Genomic_DNA"/>
</dbReference>
<dbReference type="Gene3D" id="3.40.50.2000">
    <property type="entry name" value="Glycogen Phosphorylase B"/>
    <property type="match status" value="1"/>
</dbReference>
<evidence type="ECO:0000313" key="2">
    <source>
        <dbReference type="Proteomes" id="UP001606210"/>
    </source>
</evidence>